<dbReference type="InterPro" id="IPR032508">
    <property type="entry name" value="FecR_C"/>
</dbReference>
<sequence>MDKEKLIAYVSGSITNHEEKKEIFDWINASPANRQEFIAYKNTYALSRKSSGKTDTELEFFKFQSKTGNRYDKFTRQFVKYAAIILITFGVSWLSKDQLQNWMVSENQQTNKIICPAGQISEVILADGTKIWLNAGSTLSYPTQFNKNQRTVHLSGEAFFEVNKSGEVPFIVNTKTLNIKVLGTSFNVDAYNETPVTKTTLVEGKIELLNKQGSRIAEIKPGQLAEHDPISQKILLHEVDTRFYSSWKEGKMTFFNETLENIAVKLERWYNVEFVFKDEEIKTERFSGTFLKYKPLDQILEIIKLSSQVNSETKINPEGKNEIILSKLN</sequence>
<keyword evidence="1" id="KW-0472">Membrane</keyword>
<dbReference type="PIRSF" id="PIRSF018266">
    <property type="entry name" value="FecR"/>
    <property type="match status" value="1"/>
</dbReference>
<evidence type="ECO:0008006" key="6">
    <source>
        <dbReference type="Google" id="ProtNLM"/>
    </source>
</evidence>
<proteinExistence type="predicted"/>
<feature type="domain" description="Protein FecR C-terminal" evidence="3">
    <location>
        <begin position="252"/>
        <end position="312"/>
    </location>
</feature>
<evidence type="ECO:0000259" key="2">
    <source>
        <dbReference type="Pfam" id="PF04773"/>
    </source>
</evidence>
<feature type="transmembrane region" description="Helical" evidence="1">
    <location>
        <begin position="78"/>
        <end position="95"/>
    </location>
</feature>
<dbReference type="EMBL" id="LGIA01000149">
    <property type="protein sequence ID" value="KOH45008.1"/>
    <property type="molecule type" value="Genomic_DNA"/>
</dbReference>
<dbReference type="AlphaFoldDB" id="A0A0L8V9G9"/>
<protein>
    <recommendedName>
        <fullName evidence="6">Anti-sigma factor</fullName>
    </recommendedName>
</protein>
<evidence type="ECO:0000256" key="1">
    <source>
        <dbReference type="SAM" id="Phobius"/>
    </source>
</evidence>
<dbReference type="InterPro" id="IPR006860">
    <property type="entry name" value="FecR"/>
</dbReference>
<keyword evidence="5" id="KW-1185">Reference proteome</keyword>
<dbReference type="RefSeq" id="WP_053183019.1">
    <property type="nucleotide sequence ID" value="NZ_LGIA01000149.1"/>
</dbReference>
<dbReference type="PANTHER" id="PTHR30273:SF2">
    <property type="entry name" value="PROTEIN FECR"/>
    <property type="match status" value="1"/>
</dbReference>
<feature type="domain" description="FecR protein" evidence="2">
    <location>
        <begin position="116"/>
        <end position="207"/>
    </location>
</feature>
<dbReference type="Gene3D" id="2.60.120.1440">
    <property type="match status" value="1"/>
</dbReference>
<dbReference type="FunFam" id="2.60.120.1440:FF:000001">
    <property type="entry name" value="Putative anti-sigma factor"/>
    <property type="match status" value="1"/>
</dbReference>
<accession>A0A0L8V9G9</accession>
<dbReference type="PANTHER" id="PTHR30273">
    <property type="entry name" value="PERIPLASMIC SIGNAL SENSOR AND SIGMA FACTOR ACTIVATOR FECR-RELATED"/>
    <property type="match status" value="1"/>
</dbReference>
<evidence type="ECO:0000313" key="4">
    <source>
        <dbReference type="EMBL" id="KOH45008.1"/>
    </source>
</evidence>
<dbReference type="InterPro" id="IPR012373">
    <property type="entry name" value="Ferrdict_sens_TM"/>
</dbReference>
<evidence type="ECO:0000259" key="3">
    <source>
        <dbReference type="Pfam" id="PF16344"/>
    </source>
</evidence>
<dbReference type="Pfam" id="PF16344">
    <property type="entry name" value="FecR_C"/>
    <property type="match status" value="1"/>
</dbReference>
<dbReference type="Gene3D" id="3.55.50.30">
    <property type="match status" value="1"/>
</dbReference>
<gene>
    <name evidence="4" type="ORF">NC99_21330</name>
</gene>
<keyword evidence="1" id="KW-0812">Transmembrane</keyword>
<dbReference type="OrthoDB" id="1098987at2"/>
<comment type="caution">
    <text evidence="4">The sequence shown here is derived from an EMBL/GenBank/DDBJ whole genome shotgun (WGS) entry which is preliminary data.</text>
</comment>
<reference evidence="5" key="1">
    <citation type="submission" date="2015-07" db="EMBL/GenBank/DDBJ databases">
        <title>Genome sequencing of Sunxiuqinia dokdonensis strain SK.</title>
        <authorList>
            <person name="Ahn S."/>
            <person name="Kim B.-C."/>
        </authorList>
    </citation>
    <scope>NUCLEOTIDE SEQUENCE [LARGE SCALE GENOMIC DNA]</scope>
    <source>
        <strain evidence="5">SK</strain>
    </source>
</reference>
<dbReference type="Proteomes" id="UP000036958">
    <property type="component" value="Unassembled WGS sequence"/>
</dbReference>
<dbReference type="GO" id="GO:0016989">
    <property type="term" value="F:sigma factor antagonist activity"/>
    <property type="evidence" value="ECO:0007669"/>
    <property type="project" value="TreeGrafter"/>
</dbReference>
<keyword evidence="1" id="KW-1133">Transmembrane helix</keyword>
<evidence type="ECO:0000313" key="5">
    <source>
        <dbReference type="Proteomes" id="UP000036958"/>
    </source>
</evidence>
<dbReference type="Pfam" id="PF04773">
    <property type="entry name" value="FecR"/>
    <property type="match status" value="1"/>
</dbReference>
<name>A0A0L8V9G9_9BACT</name>
<organism evidence="4 5">
    <name type="scientific">Sunxiuqinia dokdonensis</name>
    <dbReference type="NCBI Taxonomy" id="1409788"/>
    <lineage>
        <taxon>Bacteria</taxon>
        <taxon>Pseudomonadati</taxon>
        <taxon>Bacteroidota</taxon>
        <taxon>Bacteroidia</taxon>
        <taxon>Marinilabiliales</taxon>
        <taxon>Prolixibacteraceae</taxon>
        <taxon>Sunxiuqinia</taxon>
    </lineage>
</organism>
<dbReference type="STRING" id="1409788.NC99_21330"/>